<proteinExistence type="predicted"/>
<organism evidence="1 2">
    <name type="scientific">Nocardia tengchongensis</name>
    <dbReference type="NCBI Taxonomy" id="2055889"/>
    <lineage>
        <taxon>Bacteria</taxon>
        <taxon>Bacillati</taxon>
        <taxon>Actinomycetota</taxon>
        <taxon>Actinomycetes</taxon>
        <taxon>Mycobacteriales</taxon>
        <taxon>Nocardiaceae</taxon>
        <taxon>Nocardia</taxon>
    </lineage>
</organism>
<protein>
    <recommendedName>
        <fullName evidence="3">Triacylglycerol lipase</fullName>
    </recommendedName>
</protein>
<dbReference type="InterPro" id="IPR029058">
    <property type="entry name" value="AB_hydrolase_fold"/>
</dbReference>
<dbReference type="Gene3D" id="3.40.50.1820">
    <property type="entry name" value="alpha/beta hydrolase"/>
    <property type="match status" value="1"/>
</dbReference>
<accession>A0ABX8CV71</accession>
<evidence type="ECO:0008006" key="3">
    <source>
        <dbReference type="Google" id="ProtNLM"/>
    </source>
</evidence>
<evidence type="ECO:0000313" key="2">
    <source>
        <dbReference type="Proteomes" id="UP000683310"/>
    </source>
</evidence>
<dbReference type="SUPFAM" id="SSF53474">
    <property type="entry name" value="alpha/beta-Hydrolases"/>
    <property type="match status" value="1"/>
</dbReference>
<dbReference type="EMBL" id="CP074371">
    <property type="protein sequence ID" value="QVI23801.1"/>
    <property type="molecule type" value="Genomic_DNA"/>
</dbReference>
<keyword evidence="2" id="KW-1185">Reference proteome</keyword>
<dbReference type="Proteomes" id="UP000683310">
    <property type="component" value="Chromosome"/>
</dbReference>
<gene>
    <name evidence="1" type="ORF">KHQ06_13860</name>
</gene>
<dbReference type="Pfam" id="PF01674">
    <property type="entry name" value="Lipase_2"/>
    <property type="match status" value="1"/>
</dbReference>
<sequence length="220" mass="22718">MAGITARIHDLGGCPFVFGYGIIGPTQAAAPVPESAGELAGFITKVQAATGADHVDIVAHSSGALIANYYLRFLHGGPHVDRAIYLAPVTQGTTAATLIGGLDLPGSPEGLAGILDDATDPLRDTIFKGIPGALDCLAGSPITRAILNGGVTVPGVVYSVLATRGDQVLTPPGPASFINDPRVENDYFEDLYPRAGPADHATLPMQPDAAQWVIEQLLTE</sequence>
<name>A0ABX8CV71_9NOCA</name>
<reference evidence="1 2" key="1">
    <citation type="submission" date="2021-04" db="EMBL/GenBank/DDBJ databases">
        <title>Nocardia tengchongensis.</title>
        <authorList>
            <person name="Zhuang k."/>
            <person name="Ran Y."/>
            <person name="Li W."/>
        </authorList>
    </citation>
    <scope>NUCLEOTIDE SEQUENCE [LARGE SCALE GENOMIC DNA]</scope>
    <source>
        <strain evidence="1 2">CFH S0057</strain>
    </source>
</reference>
<dbReference type="InterPro" id="IPR002918">
    <property type="entry name" value="Lipase_EstA/Esterase_EstB"/>
</dbReference>
<evidence type="ECO:0000313" key="1">
    <source>
        <dbReference type="EMBL" id="QVI23801.1"/>
    </source>
</evidence>